<sequence length="356" mass="37083">MSDATGPMNGGTSTLMTVGDATSGQSCNTTTPGNDFFFSVESTLTQCGGFPFTLYDGARLPLNIFAWIPGGPGSFVLPFGPPTATSFNWKANISAQTQVAFSVIDSQGRRGGTDKIRIVAPSNDKSCLLSTSGDNGSQGDGSKGGGGGGGSGGGSNTGGSQNSDNKQSGGLPTGAIVGIAVGGAVAIAVLAALLWYLTRRNTKTDFFGPRRDIDLAEDFARNPELSQPMLTRPQYTPEPFPLVFVPPDAMNYSVSSFRQEKHSMQQPVYGPRVAAPALTPPPSSSHSSTYYAEGPSSLPGAGTSASSSRPYVVHRDIEEVDGPIDLTPQYIDRRSILGLGLDSSPPPMNGRRPTKH</sequence>
<evidence type="ECO:0000256" key="2">
    <source>
        <dbReference type="SAM" id="Phobius"/>
    </source>
</evidence>
<name>A0A9P7RV73_9AGAR</name>
<keyword evidence="2" id="KW-0812">Transmembrane</keyword>
<accession>A0A9P7RV73</accession>
<feature type="compositionally biased region" description="Gly residues" evidence="1">
    <location>
        <begin position="136"/>
        <end position="157"/>
    </location>
</feature>
<gene>
    <name evidence="3" type="ORF">E1B28_011657</name>
</gene>
<dbReference type="KEGG" id="more:E1B28_011657"/>
<feature type="region of interest" description="Disordered" evidence="1">
    <location>
        <begin position="272"/>
        <end position="310"/>
    </location>
</feature>
<keyword evidence="4" id="KW-1185">Reference proteome</keyword>
<feature type="region of interest" description="Disordered" evidence="1">
    <location>
        <begin position="129"/>
        <end position="168"/>
    </location>
</feature>
<evidence type="ECO:0000313" key="3">
    <source>
        <dbReference type="EMBL" id="KAG7090037.1"/>
    </source>
</evidence>
<feature type="region of interest" description="Disordered" evidence="1">
    <location>
        <begin position="337"/>
        <end position="356"/>
    </location>
</feature>
<dbReference type="GeneID" id="66080732"/>
<feature type="transmembrane region" description="Helical" evidence="2">
    <location>
        <begin position="175"/>
        <end position="197"/>
    </location>
</feature>
<keyword evidence="2" id="KW-0472">Membrane</keyword>
<evidence type="ECO:0000313" key="4">
    <source>
        <dbReference type="Proteomes" id="UP001049176"/>
    </source>
</evidence>
<keyword evidence="2" id="KW-1133">Transmembrane helix</keyword>
<reference evidence="3" key="1">
    <citation type="journal article" date="2021" name="Genome Biol. Evol.">
        <title>The assembled and annotated genome of the fairy-ring fungus Marasmius oreades.</title>
        <authorList>
            <person name="Hiltunen M."/>
            <person name="Ament-Velasquez S.L."/>
            <person name="Johannesson H."/>
        </authorList>
    </citation>
    <scope>NUCLEOTIDE SEQUENCE</scope>
    <source>
        <strain evidence="3">03SP1</strain>
    </source>
</reference>
<organism evidence="3 4">
    <name type="scientific">Marasmius oreades</name>
    <name type="common">fairy-ring Marasmius</name>
    <dbReference type="NCBI Taxonomy" id="181124"/>
    <lineage>
        <taxon>Eukaryota</taxon>
        <taxon>Fungi</taxon>
        <taxon>Dikarya</taxon>
        <taxon>Basidiomycota</taxon>
        <taxon>Agaricomycotina</taxon>
        <taxon>Agaricomycetes</taxon>
        <taxon>Agaricomycetidae</taxon>
        <taxon>Agaricales</taxon>
        <taxon>Marasmiineae</taxon>
        <taxon>Marasmiaceae</taxon>
        <taxon>Marasmius</taxon>
    </lineage>
</organism>
<evidence type="ECO:0000256" key="1">
    <source>
        <dbReference type="SAM" id="MobiDB-lite"/>
    </source>
</evidence>
<protein>
    <submittedName>
        <fullName evidence="3">Uncharacterized protein</fullName>
    </submittedName>
</protein>
<dbReference type="RefSeq" id="XP_043006507.1">
    <property type="nucleotide sequence ID" value="XM_043156714.1"/>
</dbReference>
<dbReference type="Proteomes" id="UP001049176">
    <property type="component" value="Chromosome 7"/>
</dbReference>
<dbReference type="OrthoDB" id="2591431at2759"/>
<proteinExistence type="predicted"/>
<dbReference type="AlphaFoldDB" id="A0A9P7RV73"/>
<dbReference type="EMBL" id="CM032187">
    <property type="protein sequence ID" value="KAG7090037.1"/>
    <property type="molecule type" value="Genomic_DNA"/>
</dbReference>
<comment type="caution">
    <text evidence="3">The sequence shown here is derived from an EMBL/GenBank/DDBJ whole genome shotgun (WGS) entry which is preliminary data.</text>
</comment>